<feature type="domain" description="Zn(2)-C6 fungal-type" evidence="5">
    <location>
        <begin position="15"/>
        <end position="48"/>
    </location>
</feature>
<evidence type="ECO:0000256" key="2">
    <source>
        <dbReference type="ARBA" id="ARBA00022723"/>
    </source>
</evidence>
<evidence type="ECO:0000313" key="7">
    <source>
        <dbReference type="Proteomes" id="UP000813444"/>
    </source>
</evidence>
<feature type="region of interest" description="Disordered" evidence="4">
    <location>
        <begin position="47"/>
        <end position="96"/>
    </location>
</feature>
<dbReference type="PROSITE" id="PS50048">
    <property type="entry name" value="ZN2_CY6_FUNGAL_2"/>
    <property type="match status" value="1"/>
</dbReference>
<dbReference type="InterPro" id="IPR001138">
    <property type="entry name" value="Zn2Cys6_DnaBD"/>
</dbReference>
<dbReference type="PANTHER" id="PTHR31001">
    <property type="entry name" value="UNCHARACTERIZED TRANSCRIPTIONAL REGULATORY PROTEIN"/>
    <property type="match status" value="1"/>
</dbReference>
<evidence type="ECO:0000256" key="1">
    <source>
        <dbReference type="ARBA" id="ARBA00004123"/>
    </source>
</evidence>
<evidence type="ECO:0000313" key="6">
    <source>
        <dbReference type="EMBL" id="KAH7310917.1"/>
    </source>
</evidence>
<sequence>MDSPLVTRRNGKLQACEPCRRRKVACDHEYPVCRRCRRRPNGEAMCHYLTPDQESGPGPVESSGPRRPPTAASVPVARSTSPQQTNRHIEPNDRIWSSPAARAPAGFFGSISILAAYLETETTLAVRSSVAFGTDASAPINIDTSLPSPVEIQDMVNRDRGANFLAVKILQAIPKHSPTITLFQPHIDPNDEWMKKIGERLLDSFWLTFGHYFRAQERDVELSKLGSMICINTRKSCKEDHDDPVAWIDSFSGQNMRWEAIGLIFVCAAFGEISASASSNADHGSRLAYFTECCSSCITLANMGGSSGSLMLFLLHKRSVLQACMHGETSLPYWKSHAEAVAMLTFSGYHDDHPRNPSAAPIETTIALEARRRVACQIFIMDKFLATVVGRPPLLARRFCSLPLPLGLDDATLLSDKETFQRHVHLLDPDGWNVDGRFHYSSLLRARMMVALLRDEILEVGLGSSGNHQVDDIMRLRIKQRTLYEGLPAHVLWSPTSEESSEVDHRTVYPKLLIKLDYLLNIFLLERILLRHGYSRSHLLRTSFEMMVLTLHLWTEKRIWVEMNGEFQLLIMGYAAPAGAVLCMELIDPNPVDMTREEDEEIVAGEVYSKSSIIQQLSLFVGYLQSYPSQGKGSVAADVRGIIKRVLDHVLNARRPQAEMNLDNFDLAANWDNFAQFSPLSTINWFN</sequence>
<dbReference type="SMART" id="SM00906">
    <property type="entry name" value="Fungal_trans"/>
    <property type="match status" value="1"/>
</dbReference>
<dbReference type="InterPro" id="IPR007219">
    <property type="entry name" value="XnlR_reg_dom"/>
</dbReference>
<reference evidence="6" key="1">
    <citation type="journal article" date="2021" name="Nat. Commun.">
        <title>Genetic determinants of endophytism in the Arabidopsis root mycobiome.</title>
        <authorList>
            <person name="Mesny F."/>
            <person name="Miyauchi S."/>
            <person name="Thiergart T."/>
            <person name="Pickel B."/>
            <person name="Atanasova L."/>
            <person name="Karlsson M."/>
            <person name="Huettel B."/>
            <person name="Barry K.W."/>
            <person name="Haridas S."/>
            <person name="Chen C."/>
            <person name="Bauer D."/>
            <person name="Andreopoulos W."/>
            <person name="Pangilinan J."/>
            <person name="LaButti K."/>
            <person name="Riley R."/>
            <person name="Lipzen A."/>
            <person name="Clum A."/>
            <person name="Drula E."/>
            <person name="Henrissat B."/>
            <person name="Kohler A."/>
            <person name="Grigoriev I.V."/>
            <person name="Martin F.M."/>
            <person name="Hacquard S."/>
        </authorList>
    </citation>
    <scope>NUCLEOTIDE SEQUENCE</scope>
    <source>
        <strain evidence="6">MPI-CAGE-CH-0235</strain>
    </source>
</reference>
<gene>
    <name evidence="6" type="ORF">B0I35DRAFT_358349</name>
</gene>
<dbReference type="GO" id="GO:0005634">
    <property type="term" value="C:nucleus"/>
    <property type="evidence" value="ECO:0007669"/>
    <property type="project" value="UniProtKB-SubCell"/>
</dbReference>
<dbReference type="Proteomes" id="UP000813444">
    <property type="component" value="Unassembled WGS sequence"/>
</dbReference>
<dbReference type="SMART" id="SM00066">
    <property type="entry name" value="GAL4"/>
    <property type="match status" value="1"/>
</dbReference>
<dbReference type="SUPFAM" id="SSF57701">
    <property type="entry name" value="Zn2/Cys6 DNA-binding domain"/>
    <property type="match status" value="1"/>
</dbReference>
<keyword evidence="2" id="KW-0479">Metal-binding</keyword>
<dbReference type="GO" id="GO:0000981">
    <property type="term" value="F:DNA-binding transcription factor activity, RNA polymerase II-specific"/>
    <property type="evidence" value="ECO:0007669"/>
    <property type="project" value="InterPro"/>
</dbReference>
<dbReference type="CDD" id="cd12148">
    <property type="entry name" value="fungal_TF_MHR"/>
    <property type="match status" value="1"/>
</dbReference>
<keyword evidence="7" id="KW-1185">Reference proteome</keyword>
<protein>
    <recommendedName>
        <fullName evidence="5">Zn(2)-C6 fungal-type domain-containing protein</fullName>
    </recommendedName>
</protein>
<dbReference type="OrthoDB" id="6612291at2759"/>
<dbReference type="GO" id="GO:0003677">
    <property type="term" value="F:DNA binding"/>
    <property type="evidence" value="ECO:0007669"/>
    <property type="project" value="InterPro"/>
</dbReference>
<organism evidence="6 7">
    <name type="scientific">Stachybotrys elegans</name>
    <dbReference type="NCBI Taxonomy" id="80388"/>
    <lineage>
        <taxon>Eukaryota</taxon>
        <taxon>Fungi</taxon>
        <taxon>Dikarya</taxon>
        <taxon>Ascomycota</taxon>
        <taxon>Pezizomycotina</taxon>
        <taxon>Sordariomycetes</taxon>
        <taxon>Hypocreomycetidae</taxon>
        <taxon>Hypocreales</taxon>
        <taxon>Stachybotryaceae</taxon>
        <taxon>Stachybotrys</taxon>
    </lineage>
</organism>
<dbReference type="GO" id="GO:0008270">
    <property type="term" value="F:zinc ion binding"/>
    <property type="evidence" value="ECO:0007669"/>
    <property type="project" value="InterPro"/>
</dbReference>
<keyword evidence="3" id="KW-0539">Nucleus</keyword>
<dbReference type="CDD" id="cd00067">
    <property type="entry name" value="GAL4"/>
    <property type="match status" value="1"/>
</dbReference>
<proteinExistence type="predicted"/>
<name>A0A8K0SP25_9HYPO</name>
<dbReference type="EMBL" id="JAGPNK010000012">
    <property type="protein sequence ID" value="KAH7310917.1"/>
    <property type="molecule type" value="Genomic_DNA"/>
</dbReference>
<dbReference type="Pfam" id="PF00172">
    <property type="entry name" value="Zn_clus"/>
    <property type="match status" value="1"/>
</dbReference>
<evidence type="ECO:0000256" key="4">
    <source>
        <dbReference type="SAM" id="MobiDB-lite"/>
    </source>
</evidence>
<dbReference type="Gene3D" id="4.10.240.10">
    <property type="entry name" value="Zn(2)-C6 fungal-type DNA-binding domain"/>
    <property type="match status" value="1"/>
</dbReference>
<dbReference type="PANTHER" id="PTHR31001:SF40">
    <property type="entry name" value="ZN(II)2CYS6 TRANSCRIPTION FACTOR (EUROFUNG)"/>
    <property type="match status" value="1"/>
</dbReference>
<dbReference type="AlphaFoldDB" id="A0A8K0SP25"/>
<dbReference type="Pfam" id="PF04082">
    <property type="entry name" value="Fungal_trans"/>
    <property type="match status" value="1"/>
</dbReference>
<evidence type="ECO:0000259" key="5">
    <source>
        <dbReference type="PROSITE" id="PS50048"/>
    </source>
</evidence>
<comment type="caution">
    <text evidence="6">The sequence shown here is derived from an EMBL/GenBank/DDBJ whole genome shotgun (WGS) entry which is preliminary data.</text>
</comment>
<comment type="subcellular location">
    <subcellularLocation>
        <location evidence="1">Nucleus</location>
    </subcellularLocation>
</comment>
<dbReference type="InterPro" id="IPR050613">
    <property type="entry name" value="Sec_Metabolite_Reg"/>
</dbReference>
<accession>A0A8K0SP25</accession>
<dbReference type="GO" id="GO:0006351">
    <property type="term" value="P:DNA-templated transcription"/>
    <property type="evidence" value="ECO:0007669"/>
    <property type="project" value="InterPro"/>
</dbReference>
<dbReference type="InterPro" id="IPR036864">
    <property type="entry name" value="Zn2-C6_fun-type_DNA-bd_sf"/>
</dbReference>
<evidence type="ECO:0000256" key="3">
    <source>
        <dbReference type="ARBA" id="ARBA00023242"/>
    </source>
</evidence>